<feature type="compositionally biased region" description="Polar residues" evidence="6">
    <location>
        <begin position="18"/>
        <end position="28"/>
    </location>
</feature>
<evidence type="ECO:0000259" key="8">
    <source>
        <dbReference type="Pfam" id="PF15378"/>
    </source>
</evidence>
<sequence>MVRILANGDIVPDDDPRVQQSTRSTRGNNVHGIHSGTNQNRGQQGQRQGWGQGGGGQGWYGGGDGAPEDGNDGQVHQVSIFEVMNQKLLSLGVPRWNFGEHVIEPIVLVGFLLAMLLFGLRGLIMGVLLFAVVKMSQGNRQNQPRRR</sequence>
<dbReference type="Pfam" id="PF15378">
    <property type="entry name" value="DUF4605"/>
    <property type="match status" value="1"/>
</dbReference>
<evidence type="ECO:0000313" key="10">
    <source>
        <dbReference type="Proteomes" id="UP001152320"/>
    </source>
</evidence>
<feature type="compositionally biased region" description="Gly residues" evidence="6">
    <location>
        <begin position="48"/>
        <end position="65"/>
    </location>
</feature>
<keyword evidence="4 7" id="KW-1133">Transmembrane helix</keyword>
<dbReference type="PANTHER" id="PTHR33690:SF3">
    <property type="entry name" value="UBIQUITIN-LIKE DOMAIN-CONTAINING PROTEIN"/>
    <property type="match status" value="1"/>
</dbReference>
<evidence type="ECO:0000256" key="4">
    <source>
        <dbReference type="ARBA" id="ARBA00022989"/>
    </source>
</evidence>
<dbReference type="GO" id="GO:0016020">
    <property type="term" value="C:membrane"/>
    <property type="evidence" value="ECO:0007669"/>
    <property type="project" value="UniProtKB-SubCell"/>
</dbReference>
<proteinExistence type="inferred from homology"/>
<feature type="domain" description="DUF4605" evidence="8">
    <location>
        <begin position="79"/>
        <end position="137"/>
    </location>
</feature>
<keyword evidence="3 7" id="KW-0812">Transmembrane</keyword>
<keyword evidence="5 7" id="KW-0472">Membrane</keyword>
<dbReference type="AlphaFoldDB" id="A0A9Q0YM60"/>
<accession>A0A9Q0YM60</accession>
<evidence type="ECO:0000256" key="5">
    <source>
        <dbReference type="ARBA" id="ARBA00023136"/>
    </source>
</evidence>
<evidence type="ECO:0000256" key="6">
    <source>
        <dbReference type="SAM" id="MobiDB-lite"/>
    </source>
</evidence>
<comment type="subcellular location">
    <subcellularLocation>
        <location evidence="1">Membrane</location>
        <topology evidence="1">Single-pass membrane protein</topology>
    </subcellularLocation>
</comment>
<evidence type="ECO:0000256" key="7">
    <source>
        <dbReference type="SAM" id="Phobius"/>
    </source>
</evidence>
<evidence type="ECO:0000256" key="2">
    <source>
        <dbReference type="ARBA" id="ARBA00006165"/>
    </source>
</evidence>
<dbReference type="InterPro" id="IPR052502">
    <property type="entry name" value="FAM241_domain"/>
</dbReference>
<dbReference type="EMBL" id="JAIZAY010000020">
    <property type="protein sequence ID" value="KAJ8022677.1"/>
    <property type="molecule type" value="Genomic_DNA"/>
</dbReference>
<comment type="similarity">
    <text evidence="2">Belongs to the FAM241 family.</text>
</comment>
<dbReference type="InterPro" id="IPR027953">
    <property type="entry name" value="DUF4605"/>
</dbReference>
<dbReference type="PANTHER" id="PTHR33690">
    <property type="entry name" value="DUF4605 DOMAIN-CONTAINING PROTEIN"/>
    <property type="match status" value="1"/>
</dbReference>
<feature type="transmembrane region" description="Helical" evidence="7">
    <location>
        <begin position="106"/>
        <end position="133"/>
    </location>
</feature>
<reference evidence="9" key="1">
    <citation type="submission" date="2021-10" db="EMBL/GenBank/DDBJ databases">
        <title>Tropical sea cucumber genome reveals ecological adaptation and Cuvierian tubules defense mechanism.</title>
        <authorList>
            <person name="Chen T."/>
        </authorList>
    </citation>
    <scope>NUCLEOTIDE SEQUENCE</scope>
    <source>
        <strain evidence="9">Nanhai2018</strain>
        <tissue evidence="9">Muscle</tissue>
    </source>
</reference>
<evidence type="ECO:0000256" key="1">
    <source>
        <dbReference type="ARBA" id="ARBA00004167"/>
    </source>
</evidence>
<keyword evidence="10" id="KW-1185">Reference proteome</keyword>
<protein>
    <recommendedName>
        <fullName evidence="8">DUF4605 domain-containing protein</fullName>
    </recommendedName>
</protein>
<evidence type="ECO:0000313" key="9">
    <source>
        <dbReference type="EMBL" id="KAJ8022677.1"/>
    </source>
</evidence>
<name>A0A9Q0YM60_HOLLE</name>
<evidence type="ECO:0000256" key="3">
    <source>
        <dbReference type="ARBA" id="ARBA00022692"/>
    </source>
</evidence>
<comment type="caution">
    <text evidence="9">The sequence shown here is derived from an EMBL/GenBank/DDBJ whole genome shotgun (WGS) entry which is preliminary data.</text>
</comment>
<organism evidence="9 10">
    <name type="scientific">Holothuria leucospilota</name>
    <name type="common">Black long sea cucumber</name>
    <name type="synonym">Mertensiothuria leucospilota</name>
    <dbReference type="NCBI Taxonomy" id="206669"/>
    <lineage>
        <taxon>Eukaryota</taxon>
        <taxon>Metazoa</taxon>
        <taxon>Echinodermata</taxon>
        <taxon>Eleutherozoa</taxon>
        <taxon>Echinozoa</taxon>
        <taxon>Holothuroidea</taxon>
        <taxon>Aspidochirotacea</taxon>
        <taxon>Aspidochirotida</taxon>
        <taxon>Holothuriidae</taxon>
        <taxon>Holothuria</taxon>
    </lineage>
</organism>
<dbReference type="OrthoDB" id="10060343at2759"/>
<feature type="region of interest" description="Disordered" evidence="6">
    <location>
        <begin position="1"/>
        <end position="73"/>
    </location>
</feature>
<gene>
    <name evidence="9" type="ORF">HOLleu_37642</name>
</gene>
<dbReference type="Proteomes" id="UP001152320">
    <property type="component" value="Chromosome 20"/>
</dbReference>
<feature type="compositionally biased region" description="Low complexity" evidence="6">
    <location>
        <begin position="36"/>
        <end position="47"/>
    </location>
</feature>